<comment type="caution">
    <text evidence="2">The sequence shown here is derived from an EMBL/GenBank/DDBJ whole genome shotgun (WGS) entry which is preliminary data.</text>
</comment>
<dbReference type="CDD" id="cd00761">
    <property type="entry name" value="Glyco_tranf_GTA_type"/>
    <property type="match status" value="1"/>
</dbReference>
<keyword evidence="2" id="KW-0808">Transferase</keyword>
<dbReference type="Proteomes" id="UP000050326">
    <property type="component" value="Unassembled WGS sequence"/>
</dbReference>
<dbReference type="InterPro" id="IPR050834">
    <property type="entry name" value="Glycosyltransf_2"/>
</dbReference>
<accession>A0A0P8W7N6</accession>
<dbReference type="PANTHER" id="PTHR43685">
    <property type="entry name" value="GLYCOSYLTRANSFERASE"/>
    <property type="match status" value="1"/>
</dbReference>
<dbReference type="InterPro" id="IPR029044">
    <property type="entry name" value="Nucleotide-diphossugar_trans"/>
</dbReference>
<dbReference type="STRING" id="36849.OXPF_17600"/>
<dbReference type="Pfam" id="PF00535">
    <property type="entry name" value="Glycos_transf_2"/>
    <property type="match status" value="1"/>
</dbReference>
<keyword evidence="2" id="KW-0328">Glycosyltransferase</keyword>
<evidence type="ECO:0000259" key="1">
    <source>
        <dbReference type="Pfam" id="PF00535"/>
    </source>
</evidence>
<keyword evidence="3" id="KW-1185">Reference proteome</keyword>
<dbReference type="RefSeq" id="WP_054874813.1">
    <property type="nucleotide sequence ID" value="NZ_LKET01000029.1"/>
</dbReference>
<dbReference type="InterPro" id="IPR001173">
    <property type="entry name" value="Glyco_trans_2-like"/>
</dbReference>
<evidence type="ECO:0000313" key="3">
    <source>
        <dbReference type="Proteomes" id="UP000050326"/>
    </source>
</evidence>
<organism evidence="2 3">
    <name type="scientific">Oxobacter pfennigii</name>
    <dbReference type="NCBI Taxonomy" id="36849"/>
    <lineage>
        <taxon>Bacteria</taxon>
        <taxon>Bacillati</taxon>
        <taxon>Bacillota</taxon>
        <taxon>Clostridia</taxon>
        <taxon>Eubacteriales</taxon>
        <taxon>Clostridiaceae</taxon>
        <taxon>Oxobacter</taxon>
    </lineage>
</organism>
<name>A0A0P8W7N6_9CLOT</name>
<reference evidence="2 3" key="1">
    <citation type="submission" date="2015-09" db="EMBL/GenBank/DDBJ databases">
        <title>Genome sequence of Oxobacter pfennigii DSM 3222.</title>
        <authorList>
            <person name="Poehlein A."/>
            <person name="Bengelsdorf F.R."/>
            <person name="Schiel-Bengelsdorf B."/>
            <person name="Duerre P."/>
            <person name="Daniel R."/>
        </authorList>
    </citation>
    <scope>NUCLEOTIDE SEQUENCE [LARGE SCALE GENOMIC DNA]</scope>
    <source>
        <strain evidence="2 3">DSM 3222</strain>
    </source>
</reference>
<gene>
    <name evidence="2" type="primary">epsE_2</name>
    <name evidence="2" type="ORF">OXPF_17600</name>
</gene>
<evidence type="ECO:0000313" key="2">
    <source>
        <dbReference type="EMBL" id="KPU44674.1"/>
    </source>
</evidence>
<dbReference type="EC" id="2.4.-.-" evidence="2"/>
<dbReference type="Gene3D" id="3.90.550.10">
    <property type="entry name" value="Spore Coat Polysaccharide Biosynthesis Protein SpsA, Chain A"/>
    <property type="match status" value="1"/>
</dbReference>
<dbReference type="EMBL" id="LKET01000029">
    <property type="protein sequence ID" value="KPU44674.1"/>
    <property type="molecule type" value="Genomic_DNA"/>
</dbReference>
<dbReference type="SUPFAM" id="SSF53448">
    <property type="entry name" value="Nucleotide-diphospho-sugar transferases"/>
    <property type="match status" value="1"/>
</dbReference>
<proteinExistence type="predicted"/>
<dbReference type="OrthoDB" id="9785185at2"/>
<feature type="domain" description="Glycosyltransferase 2-like" evidence="1">
    <location>
        <begin position="12"/>
        <end position="135"/>
    </location>
</feature>
<sequence length="411" mass="48352">MLSKKIIIETHAYNASKTIERTIQSVLAQTHQNWEWHLFENGSTDDGATWEIIQKYAAKEPRIKTYQCVYNNPLNTYLFLAREAGLKQNINNYFTYICADDTFEPEFMSHMLAFQQENKLDIVSCTSKYTDAVSGELLNKFFLQQSVVISTPQEYSDKFSLFYSFYREMWGHLISFRILSKLSHYNYLKYFLEYSYSFLALMLDILNVTDRVGILAKPLHNYYISKTSLAFQSVMRNSRLVHFESLCEKLRYFLLQKCGYISMDNEIFILNRYAKTIYDYLPTAISCEDDVQKLLFLVRIVRFKSTTQVFESELVPQELKSDFCNKISEWLTNAVQNKKFNKPRVIGDKSGVFDYYASDSLMSEFQYQVTDFYKINNSIEIADNSIEIVGNNTKPLIKFILELETFIRKYT</sequence>
<dbReference type="AlphaFoldDB" id="A0A0P8W7N6"/>
<protein>
    <submittedName>
        <fullName evidence="2">Putative glycosyltransferase EpsE</fullName>
        <ecNumber evidence="2">2.4.-.-</ecNumber>
    </submittedName>
</protein>
<dbReference type="PANTHER" id="PTHR43685:SF2">
    <property type="entry name" value="GLYCOSYLTRANSFERASE 2-LIKE DOMAIN-CONTAINING PROTEIN"/>
    <property type="match status" value="1"/>
</dbReference>
<dbReference type="GO" id="GO:0016757">
    <property type="term" value="F:glycosyltransferase activity"/>
    <property type="evidence" value="ECO:0007669"/>
    <property type="project" value="UniProtKB-KW"/>
</dbReference>